<dbReference type="STRING" id="2316362.A0A4Q2DWG2"/>
<feature type="compositionally biased region" description="Low complexity" evidence="1">
    <location>
        <begin position="420"/>
        <end position="435"/>
    </location>
</feature>
<sequence length="477" mass="52224">MAPQESVSYTQLKSINLQGCAGLTTRSLHHLLIRSRSLETLNLRGLSAVTNTTCEILATYCPSLTSLNLNRCVNMDAQGIQFMATAAIARGEHLQLKELRLSGLKHTRDPMMGALGKAAPYLEILDLSYARRLHNSSVEAFVACDDGEDVDHLGVPTIMVSARDLGREVTDVCYYRRRVTRLRHLNLSFCILLTDTACTNLAYSVPRLEYFEMAGIGADLKEAGLIKLFDQTPFIKRIDLEDALDVGDSLLAALTPAPQPVGVSSSSDSQPPQTGHALQHLNISCALNVRDQSMLALIRGCPKLTGLEADGTTMGSNVLREFVRLSKERKALNAKIVGVDCRGVSENVVKELSGSTRPRQGWRSYASRRLYYLDSRDGNEEDLKIGQDECDENRVVLKTFYSWQTVDAVKANREKRKKASGNASGRRAGNGSNGSDYDDGGRGGRTRWWSPGGSRSAGSGRTSPLSLSEFNEGCRAM</sequence>
<evidence type="ECO:0000256" key="1">
    <source>
        <dbReference type="SAM" id="MobiDB-lite"/>
    </source>
</evidence>
<dbReference type="AlphaFoldDB" id="A0A4Q2DWG2"/>
<evidence type="ECO:0000313" key="3">
    <source>
        <dbReference type="Proteomes" id="UP000290288"/>
    </source>
</evidence>
<proteinExistence type="predicted"/>
<accession>A0A4Q2DWG2</accession>
<organism evidence="2 3">
    <name type="scientific">Candolleomyces aberdarensis</name>
    <dbReference type="NCBI Taxonomy" id="2316362"/>
    <lineage>
        <taxon>Eukaryota</taxon>
        <taxon>Fungi</taxon>
        <taxon>Dikarya</taxon>
        <taxon>Basidiomycota</taxon>
        <taxon>Agaricomycotina</taxon>
        <taxon>Agaricomycetes</taxon>
        <taxon>Agaricomycetidae</taxon>
        <taxon>Agaricales</taxon>
        <taxon>Agaricineae</taxon>
        <taxon>Psathyrellaceae</taxon>
        <taxon>Candolleomyces</taxon>
    </lineage>
</organism>
<dbReference type="PANTHER" id="PTHR13318">
    <property type="entry name" value="PARTNER OF PAIRED, ISOFORM B-RELATED"/>
    <property type="match status" value="1"/>
</dbReference>
<dbReference type="SUPFAM" id="SSF52047">
    <property type="entry name" value="RNI-like"/>
    <property type="match status" value="1"/>
</dbReference>
<evidence type="ECO:0000313" key="2">
    <source>
        <dbReference type="EMBL" id="RXW24583.1"/>
    </source>
</evidence>
<keyword evidence="3" id="KW-1185">Reference proteome</keyword>
<dbReference type="InterPro" id="IPR006553">
    <property type="entry name" value="Leu-rich_rpt_Cys-con_subtyp"/>
</dbReference>
<dbReference type="Proteomes" id="UP000290288">
    <property type="component" value="Unassembled WGS sequence"/>
</dbReference>
<comment type="caution">
    <text evidence="2">The sequence shown here is derived from an EMBL/GenBank/DDBJ whole genome shotgun (WGS) entry which is preliminary data.</text>
</comment>
<reference evidence="2 3" key="1">
    <citation type="submission" date="2019-01" db="EMBL/GenBank/DDBJ databases">
        <title>Draft genome sequence of Psathyrella aberdarensis IHI B618.</title>
        <authorList>
            <person name="Buettner E."/>
            <person name="Kellner H."/>
        </authorList>
    </citation>
    <scope>NUCLEOTIDE SEQUENCE [LARGE SCALE GENOMIC DNA]</scope>
    <source>
        <strain evidence="2 3">IHI B618</strain>
    </source>
</reference>
<protein>
    <recommendedName>
        <fullName evidence="4">RNI-like protein</fullName>
    </recommendedName>
</protein>
<gene>
    <name evidence="2" type="ORF">EST38_g1270</name>
</gene>
<dbReference type="EMBL" id="SDEE01000017">
    <property type="protein sequence ID" value="RXW24583.1"/>
    <property type="molecule type" value="Genomic_DNA"/>
</dbReference>
<name>A0A4Q2DWG2_9AGAR</name>
<dbReference type="Gene3D" id="3.80.10.10">
    <property type="entry name" value="Ribonuclease Inhibitor"/>
    <property type="match status" value="2"/>
</dbReference>
<dbReference type="SMART" id="SM00367">
    <property type="entry name" value="LRR_CC"/>
    <property type="match status" value="6"/>
</dbReference>
<feature type="compositionally biased region" description="Low complexity" evidence="1">
    <location>
        <begin position="446"/>
        <end position="464"/>
    </location>
</feature>
<dbReference type="GO" id="GO:0031146">
    <property type="term" value="P:SCF-dependent proteasomal ubiquitin-dependent protein catabolic process"/>
    <property type="evidence" value="ECO:0007669"/>
    <property type="project" value="TreeGrafter"/>
</dbReference>
<evidence type="ECO:0008006" key="4">
    <source>
        <dbReference type="Google" id="ProtNLM"/>
    </source>
</evidence>
<dbReference type="InterPro" id="IPR032675">
    <property type="entry name" value="LRR_dom_sf"/>
</dbReference>
<dbReference type="OrthoDB" id="550575at2759"/>
<dbReference type="GO" id="GO:0019005">
    <property type="term" value="C:SCF ubiquitin ligase complex"/>
    <property type="evidence" value="ECO:0007669"/>
    <property type="project" value="TreeGrafter"/>
</dbReference>
<feature type="region of interest" description="Disordered" evidence="1">
    <location>
        <begin position="412"/>
        <end position="477"/>
    </location>
</feature>